<evidence type="ECO:0000256" key="2">
    <source>
        <dbReference type="ARBA" id="ARBA00049360"/>
    </source>
</evidence>
<keyword evidence="7" id="KW-1185">Reference proteome</keyword>
<evidence type="ECO:0000259" key="5">
    <source>
        <dbReference type="Pfam" id="PF13614"/>
    </source>
</evidence>
<dbReference type="Gene3D" id="3.40.50.300">
    <property type="entry name" value="P-loop containing nucleotide triphosphate hydrolases"/>
    <property type="match status" value="1"/>
</dbReference>
<dbReference type="FunFam" id="3.40.50.300:FF:000285">
    <property type="entry name" value="Sporulation initiation inhibitor Soj"/>
    <property type="match status" value="1"/>
</dbReference>
<gene>
    <name evidence="6" type="ordered locus">Toce_2276</name>
</gene>
<comment type="subunit">
    <text evidence="3">Dimerizes in the presence of ATP but not ADP; ATP-binding is required for double-stranded (ds)DNA-binding. Interacts with DnaA.</text>
</comment>
<organism evidence="6 7">
    <name type="scientific">Thermosediminibacter oceani (strain ATCC BAA-1034 / DSM 16646 / JW/IW-1228P)</name>
    <dbReference type="NCBI Taxonomy" id="555079"/>
    <lineage>
        <taxon>Bacteria</taxon>
        <taxon>Bacillati</taxon>
        <taxon>Bacillota</taxon>
        <taxon>Clostridia</taxon>
        <taxon>Thermosediminibacterales</taxon>
        <taxon>Thermosediminibacteraceae</taxon>
        <taxon>Thermosediminibacter</taxon>
    </lineage>
</organism>
<dbReference type="PANTHER" id="PTHR13696">
    <property type="entry name" value="P-LOOP CONTAINING NUCLEOSIDE TRIPHOSPHATE HYDROLASE"/>
    <property type="match status" value="1"/>
</dbReference>
<dbReference type="HOGENOM" id="CLU_037612_1_4_9"/>
<dbReference type="InterPro" id="IPR050678">
    <property type="entry name" value="DNA_Partitioning_ATPase"/>
</dbReference>
<accession>D9S1A6</accession>
<dbReference type="OrthoDB" id="9815116at2"/>
<dbReference type="KEGG" id="toc:Toce_2276"/>
<feature type="domain" description="AAA" evidence="5">
    <location>
        <begin position="3"/>
        <end position="177"/>
    </location>
</feature>
<evidence type="ECO:0000256" key="4">
    <source>
        <dbReference type="ARBA" id="ARBA00071824"/>
    </source>
</evidence>
<comment type="similarity">
    <text evidence="1">Belongs to the ParA family.</text>
</comment>
<dbReference type="CDD" id="cd02042">
    <property type="entry name" value="ParAB_family"/>
    <property type="match status" value="1"/>
</dbReference>
<dbReference type="EMBL" id="CP002131">
    <property type="protein sequence ID" value="ADL08985.1"/>
    <property type="molecule type" value="Genomic_DNA"/>
</dbReference>
<dbReference type="eggNOG" id="COG1192">
    <property type="taxonomic scope" value="Bacteria"/>
</dbReference>
<evidence type="ECO:0000313" key="7">
    <source>
        <dbReference type="Proteomes" id="UP000000272"/>
    </source>
</evidence>
<dbReference type="SUPFAM" id="SSF52540">
    <property type="entry name" value="P-loop containing nucleoside triphosphate hydrolases"/>
    <property type="match status" value="1"/>
</dbReference>
<dbReference type="RefSeq" id="WP_013276990.1">
    <property type="nucleotide sequence ID" value="NC_014377.1"/>
</dbReference>
<dbReference type="PANTHER" id="PTHR13696:SF52">
    <property type="entry name" value="PARA FAMILY PROTEIN CT_582"/>
    <property type="match status" value="1"/>
</dbReference>
<comment type="catalytic activity">
    <reaction evidence="2">
        <text>ATP + H2O = ADP + phosphate + H(+)</text>
        <dbReference type="Rhea" id="RHEA:13065"/>
        <dbReference type="ChEBI" id="CHEBI:15377"/>
        <dbReference type="ChEBI" id="CHEBI:15378"/>
        <dbReference type="ChEBI" id="CHEBI:30616"/>
        <dbReference type="ChEBI" id="CHEBI:43474"/>
        <dbReference type="ChEBI" id="CHEBI:456216"/>
    </reaction>
</comment>
<protein>
    <recommendedName>
        <fullName evidence="4">Sporulation initiation inhibitor protein Soj</fullName>
    </recommendedName>
</protein>
<name>D9S1A6_THEOJ</name>
<dbReference type="Proteomes" id="UP000000272">
    <property type="component" value="Chromosome"/>
</dbReference>
<evidence type="ECO:0000256" key="1">
    <source>
        <dbReference type="ARBA" id="ARBA00006976"/>
    </source>
</evidence>
<evidence type="ECO:0000313" key="6">
    <source>
        <dbReference type="EMBL" id="ADL08985.1"/>
    </source>
</evidence>
<dbReference type="InterPro" id="IPR025669">
    <property type="entry name" value="AAA_dom"/>
</dbReference>
<proteinExistence type="inferred from homology"/>
<dbReference type="Pfam" id="PF13614">
    <property type="entry name" value="AAA_31"/>
    <property type="match status" value="1"/>
</dbReference>
<dbReference type="AlphaFoldDB" id="D9S1A6"/>
<reference evidence="6 7" key="1">
    <citation type="journal article" date="2010" name="Stand. Genomic Sci.">
        <title>Complete genome sequence of Thermosediminibacter oceani type strain (JW/IW-1228P).</title>
        <authorList>
            <person name="Pitluck S."/>
            <person name="Yasawong M."/>
            <person name="Munk C."/>
            <person name="Nolan M."/>
            <person name="Lapidus A."/>
            <person name="Lucas S."/>
            <person name="Glavina Del Rio T."/>
            <person name="Tice H."/>
            <person name="Cheng J.F."/>
            <person name="Bruce D."/>
            <person name="Detter C."/>
            <person name="Tapia R."/>
            <person name="Han C."/>
            <person name="Goodwin L."/>
            <person name="Liolios K."/>
            <person name="Ivanova N."/>
            <person name="Mavromatis K."/>
            <person name="Mikhailova N."/>
            <person name="Pati A."/>
            <person name="Chen A."/>
            <person name="Palaniappan K."/>
            <person name="Land M."/>
            <person name="Hauser L."/>
            <person name="Chang Y.J."/>
            <person name="Jeffries C.D."/>
            <person name="Rohde M."/>
            <person name="Spring S."/>
            <person name="Sikorski J."/>
            <person name="Goker M."/>
            <person name="Woyke T."/>
            <person name="Bristow J."/>
            <person name="Eisen J.A."/>
            <person name="Markowitz V."/>
            <person name="Hugenholtz P."/>
            <person name="Kyrpides N.C."/>
            <person name="Klenk H.P."/>
        </authorList>
    </citation>
    <scope>NUCLEOTIDE SEQUENCE [LARGE SCALE GENOMIC DNA]</scope>
    <source>
        <strain evidence="7">ATCC BAA-1034 / DSM 16646 / JW/IW-1228P</strain>
    </source>
</reference>
<sequence>MSRIIAIANQKGGVGKTTTAINLGACLASLGKRILLVDIDPQGNTTSGIGVDKTTVGESVYNVLINEESIKDNIVKTRYENLYLLPSNIQLAGAEIELVMAISREYKLKNALEEVKQEYDFILIDCPPSLGLLTLNALTAADTVLVPIQCEYYALEGLGQLMNTINLVKKHLNKGLEVEGVLLTMFDARTNLSIQVVEEVKKFFKDKVYRTIIPRNVRLSEAPSHGKPIIVYDSRSRGAEVYMELAKEVLGID</sequence>
<dbReference type="InterPro" id="IPR027417">
    <property type="entry name" value="P-loop_NTPase"/>
</dbReference>
<evidence type="ECO:0000256" key="3">
    <source>
        <dbReference type="ARBA" id="ARBA00062323"/>
    </source>
</evidence>
<dbReference type="STRING" id="555079.Toce_2276"/>
<dbReference type="PIRSF" id="PIRSF009320">
    <property type="entry name" value="Nuc_binding_HP_1000"/>
    <property type="match status" value="1"/>
</dbReference>